<evidence type="ECO:0000313" key="1">
    <source>
        <dbReference type="EMBL" id="HIX46808.1"/>
    </source>
</evidence>
<dbReference type="EMBL" id="DXFD01000058">
    <property type="protein sequence ID" value="HIX46808.1"/>
    <property type="molecule type" value="Genomic_DNA"/>
</dbReference>
<dbReference type="Proteomes" id="UP000824249">
    <property type="component" value="Unassembled WGS sequence"/>
</dbReference>
<proteinExistence type="predicted"/>
<name>A0A9D2AR37_9FIRM</name>
<organism evidence="1 2">
    <name type="scientific">Candidatus Borkfalkia faecigallinarum</name>
    <dbReference type="NCBI Taxonomy" id="2838509"/>
    <lineage>
        <taxon>Bacteria</taxon>
        <taxon>Bacillati</taxon>
        <taxon>Bacillota</taxon>
        <taxon>Clostridia</taxon>
        <taxon>Christensenellales</taxon>
        <taxon>Christensenellaceae</taxon>
        <taxon>Candidatus Borkfalkia</taxon>
    </lineage>
</organism>
<reference evidence="1" key="2">
    <citation type="submission" date="2021-04" db="EMBL/GenBank/DDBJ databases">
        <authorList>
            <person name="Gilroy R."/>
        </authorList>
    </citation>
    <scope>NUCLEOTIDE SEQUENCE</scope>
    <source>
        <strain evidence="1">26628</strain>
    </source>
</reference>
<sequence>MFGYIRPDIPHMYVKDGVLYKALYCGLCKSLGDSCGQRARMALSYDMTFLSALLHNLTNTDVRIERRRCILHPFVPRPVACDDEITRKVACLNAALAYHKAGDDVADENKGRFTRAWLHGGAKRAEKLFPQGSALIRPHMRRLHELERENCPVIDAAADPFGLLIADLSDACLGSYANEDTRALFYGIGKWVYLIDALDDYEKDVKKKNYNPFHAAFGDATRAAMLEKNGEEVDFLFRSVFAENAARLAKLHFYFNHDLTDNIILRGLPAATRRVLCGCKNTIKPNQIDWNRA</sequence>
<gene>
    <name evidence="1" type="ORF">H9737_03860</name>
</gene>
<dbReference type="Pfam" id="PF18937">
    <property type="entry name" value="DUF5685"/>
    <property type="match status" value="1"/>
</dbReference>
<accession>A0A9D2AR37</accession>
<dbReference type="AlphaFoldDB" id="A0A9D2AR37"/>
<dbReference type="InterPro" id="IPR043740">
    <property type="entry name" value="DUF5685"/>
</dbReference>
<protein>
    <submittedName>
        <fullName evidence="1">Uncharacterized protein</fullName>
    </submittedName>
</protein>
<reference evidence="1" key="1">
    <citation type="journal article" date="2021" name="PeerJ">
        <title>Extensive microbial diversity within the chicken gut microbiome revealed by metagenomics and culture.</title>
        <authorList>
            <person name="Gilroy R."/>
            <person name="Ravi A."/>
            <person name="Getino M."/>
            <person name="Pursley I."/>
            <person name="Horton D.L."/>
            <person name="Alikhan N.F."/>
            <person name="Baker D."/>
            <person name="Gharbi K."/>
            <person name="Hall N."/>
            <person name="Watson M."/>
            <person name="Adriaenssens E.M."/>
            <person name="Foster-Nyarko E."/>
            <person name="Jarju S."/>
            <person name="Secka A."/>
            <person name="Antonio M."/>
            <person name="Oren A."/>
            <person name="Chaudhuri R.R."/>
            <person name="La Ragione R."/>
            <person name="Hildebrand F."/>
            <person name="Pallen M.J."/>
        </authorList>
    </citation>
    <scope>NUCLEOTIDE SEQUENCE</scope>
    <source>
        <strain evidence="1">26628</strain>
    </source>
</reference>
<evidence type="ECO:0000313" key="2">
    <source>
        <dbReference type="Proteomes" id="UP000824249"/>
    </source>
</evidence>
<comment type="caution">
    <text evidence="1">The sequence shown here is derived from an EMBL/GenBank/DDBJ whole genome shotgun (WGS) entry which is preliminary data.</text>
</comment>